<proteinExistence type="predicted"/>
<comment type="cofactor">
    <cofactor evidence="1">
        <name>Mg(2+)</name>
        <dbReference type="ChEBI" id="CHEBI:18420"/>
    </cofactor>
</comment>
<evidence type="ECO:0000313" key="7">
    <source>
        <dbReference type="Proteomes" id="UP000001036"/>
    </source>
</evidence>
<keyword evidence="4" id="KW-0175">Coiled coil</keyword>
<keyword evidence="7" id="KW-1185">Reference proteome</keyword>
<dbReference type="PROSITE" id="PS50887">
    <property type="entry name" value="GGDEF"/>
    <property type="match status" value="1"/>
</dbReference>
<dbReference type="EC" id="2.7.7.65" evidence="2"/>
<dbReference type="Proteomes" id="UP000001036">
    <property type="component" value="Chromosome"/>
</dbReference>
<dbReference type="EMBL" id="CP000934">
    <property type="protein sequence ID" value="ACE85738.1"/>
    <property type="molecule type" value="Genomic_DNA"/>
</dbReference>
<dbReference type="PANTHER" id="PTHR45138:SF9">
    <property type="entry name" value="DIGUANYLATE CYCLASE DGCM-RELATED"/>
    <property type="match status" value="1"/>
</dbReference>
<evidence type="ECO:0000256" key="1">
    <source>
        <dbReference type="ARBA" id="ARBA00001946"/>
    </source>
</evidence>
<protein>
    <recommendedName>
        <fullName evidence="2">diguanylate cyclase</fullName>
        <ecNumber evidence="2">2.7.7.65</ecNumber>
    </recommendedName>
</protein>
<dbReference type="InterPro" id="IPR043128">
    <property type="entry name" value="Rev_trsase/Diguanyl_cyclase"/>
</dbReference>
<feature type="domain" description="GGDEF" evidence="5">
    <location>
        <begin position="382"/>
        <end position="512"/>
    </location>
</feature>
<gene>
    <name evidence="6" type="ordered locus">CJA_3472</name>
</gene>
<reference evidence="6 7" key="1">
    <citation type="journal article" date="2008" name="J. Bacteriol.">
        <title>Insights into plant cell wall degradation from the genome sequence of the soil bacterium Cellvibrio japonicus.</title>
        <authorList>
            <person name="Deboy R.T."/>
            <person name="Mongodin E.F."/>
            <person name="Fouts D.E."/>
            <person name="Tailford L.E."/>
            <person name="Khouri H."/>
            <person name="Emerson J.B."/>
            <person name="Mohamoud Y."/>
            <person name="Watkins K."/>
            <person name="Henrissat B."/>
            <person name="Gilbert H.J."/>
            <person name="Nelson K.E."/>
        </authorList>
    </citation>
    <scope>NUCLEOTIDE SEQUENCE [LARGE SCALE GENOMIC DNA]</scope>
    <source>
        <strain evidence="6 7">Ueda107</strain>
    </source>
</reference>
<evidence type="ECO:0000313" key="6">
    <source>
        <dbReference type="EMBL" id="ACE85738.1"/>
    </source>
</evidence>
<feature type="coiled-coil region" evidence="4">
    <location>
        <begin position="269"/>
        <end position="299"/>
    </location>
</feature>
<dbReference type="GO" id="GO:0052621">
    <property type="term" value="F:diguanylate cyclase activity"/>
    <property type="evidence" value="ECO:0007669"/>
    <property type="project" value="UniProtKB-EC"/>
</dbReference>
<sequence length="512" mass="57298">MLVRVSLAAEGQDEALDQLMVQLRERLRKDKAADIGDLLGRLEASAIALEQQRDHISLSVRESLAQVLKPWQGAALSRSLKRDISDYLAQLPKRSKKIRLYPALLQQLADLQQQAFSQIEQPKTGLLQRLIGAKNTASADDAAGVLLPLENSHLPESPITAAQSDATELWFGKLLALINEFLESLEQDDQWREPVQQLRQELSASDSIEAALGSLRQVRSLVMEAYLSANRAFADYLDRVNRELAEISTLLGGAVQSSYAGQEASAQLQAQVIQEMTSLEQQAEEATDLVQLKQRVQSQLGSIRQALDRFQQTEQAQQQLAVQLNSLGEKIKIMEAEAEQNRTTLEQQRFKALHDALTELPNREAYNERARAEVQRWERYGRPLAIAIIDIDHFKKINDNYGHQAGDRVIKVIGRSIAKRLREVDFFCRYGGEEFVALMPETSGDNALIVLEKIRDAIARAAFNYKEQPLQITISAGLTEFKPGDTLDSAFERADQALYAAKSNGRNATQQV</sequence>
<dbReference type="Pfam" id="PF00990">
    <property type="entry name" value="GGDEF"/>
    <property type="match status" value="1"/>
</dbReference>
<name>B3PG18_CELJU</name>
<evidence type="ECO:0000259" key="5">
    <source>
        <dbReference type="PROSITE" id="PS50887"/>
    </source>
</evidence>
<organism evidence="6 7">
    <name type="scientific">Cellvibrio japonicus (strain Ueda107)</name>
    <name type="common">Pseudomonas fluorescens subsp. cellulosa</name>
    <dbReference type="NCBI Taxonomy" id="498211"/>
    <lineage>
        <taxon>Bacteria</taxon>
        <taxon>Pseudomonadati</taxon>
        <taxon>Pseudomonadota</taxon>
        <taxon>Gammaproteobacteria</taxon>
        <taxon>Cellvibrionales</taxon>
        <taxon>Cellvibrionaceae</taxon>
        <taxon>Cellvibrio</taxon>
    </lineage>
</organism>
<evidence type="ECO:0000256" key="4">
    <source>
        <dbReference type="SAM" id="Coils"/>
    </source>
</evidence>
<dbReference type="SMART" id="SM00267">
    <property type="entry name" value="GGDEF"/>
    <property type="match status" value="1"/>
</dbReference>
<dbReference type="InterPro" id="IPR048516">
    <property type="entry name" value="DGCcoil"/>
</dbReference>
<dbReference type="Gene3D" id="3.30.70.270">
    <property type="match status" value="1"/>
</dbReference>
<dbReference type="STRING" id="498211.CJA_3472"/>
<accession>B3PG18</accession>
<dbReference type="SUPFAM" id="SSF55073">
    <property type="entry name" value="Nucleotide cyclase"/>
    <property type="match status" value="1"/>
</dbReference>
<dbReference type="AlphaFoldDB" id="B3PG18"/>
<dbReference type="FunFam" id="3.30.70.270:FF:000001">
    <property type="entry name" value="Diguanylate cyclase domain protein"/>
    <property type="match status" value="1"/>
</dbReference>
<dbReference type="InterPro" id="IPR029787">
    <property type="entry name" value="Nucleotide_cyclase"/>
</dbReference>
<evidence type="ECO:0000256" key="2">
    <source>
        <dbReference type="ARBA" id="ARBA00012528"/>
    </source>
</evidence>
<dbReference type="eggNOG" id="COG3706">
    <property type="taxonomic scope" value="Bacteria"/>
</dbReference>
<comment type="catalytic activity">
    <reaction evidence="3">
        <text>2 GTP = 3',3'-c-di-GMP + 2 diphosphate</text>
        <dbReference type="Rhea" id="RHEA:24898"/>
        <dbReference type="ChEBI" id="CHEBI:33019"/>
        <dbReference type="ChEBI" id="CHEBI:37565"/>
        <dbReference type="ChEBI" id="CHEBI:58805"/>
        <dbReference type="EC" id="2.7.7.65"/>
    </reaction>
</comment>
<dbReference type="CDD" id="cd01949">
    <property type="entry name" value="GGDEF"/>
    <property type="match status" value="1"/>
</dbReference>
<dbReference type="PANTHER" id="PTHR45138">
    <property type="entry name" value="REGULATORY COMPONENTS OF SENSORY TRANSDUCTION SYSTEM"/>
    <property type="match status" value="1"/>
</dbReference>
<dbReference type="HOGENOM" id="CLU_025058_0_0_6"/>
<dbReference type="NCBIfam" id="TIGR00254">
    <property type="entry name" value="GGDEF"/>
    <property type="match status" value="1"/>
</dbReference>
<evidence type="ECO:0000256" key="3">
    <source>
        <dbReference type="ARBA" id="ARBA00034247"/>
    </source>
</evidence>
<dbReference type="Pfam" id="PF20975">
    <property type="entry name" value="DGCcoil"/>
    <property type="match status" value="1"/>
</dbReference>
<dbReference type="KEGG" id="cja:CJA_3472"/>
<dbReference type="InterPro" id="IPR050469">
    <property type="entry name" value="Diguanylate_Cyclase"/>
</dbReference>
<dbReference type="InterPro" id="IPR000160">
    <property type="entry name" value="GGDEF_dom"/>
</dbReference>